<dbReference type="InterPro" id="IPR028082">
    <property type="entry name" value="Peripla_BP_I"/>
</dbReference>
<keyword evidence="1" id="KW-0805">Transcription regulation</keyword>
<proteinExistence type="predicted"/>
<comment type="caution">
    <text evidence="5">The sequence shown here is derived from an EMBL/GenBank/DDBJ whole genome shotgun (WGS) entry which is preliminary data.</text>
</comment>
<dbReference type="CDD" id="cd07377">
    <property type="entry name" value="WHTH_GntR"/>
    <property type="match status" value="1"/>
</dbReference>
<gene>
    <name evidence="5" type="ORF">H5P30_12230</name>
</gene>
<keyword evidence="3" id="KW-0804">Transcription</keyword>
<dbReference type="Pfam" id="PF13377">
    <property type="entry name" value="Peripla_BP_3"/>
    <property type="match status" value="1"/>
</dbReference>
<evidence type="ECO:0000259" key="4">
    <source>
        <dbReference type="PROSITE" id="PS50949"/>
    </source>
</evidence>
<reference evidence="5 6" key="1">
    <citation type="submission" date="2020-07" db="EMBL/GenBank/DDBJ databases">
        <authorList>
            <person name="Feng X."/>
        </authorList>
    </citation>
    <scope>NUCLEOTIDE SEQUENCE [LARGE SCALE GENOMIC DNA]</scope>
    <source>
        <strain evidence="5 6">JCM14086</strain>
    </source>
</reference>
<dbReference type="InterPro" id="IPR046335">
    <property type="entry name" value="LacI/GalR-like_sensor"/>
</dbReference>
<name>A0A7X1AYY1_9BACT</name>
<evidence type="ECO:0000256" key="3">
    <source>
        <dbReference type="ARBA" id="ARBA00023163"/>
    </source>
</evidence>
<dbReference type="EMBL" id="JACHVA010000099">
    <property type="protein sequence ID" value="MBC2602543.1"/>
    <property type="molecule type" value="Genomic_DNA"/>
</dbReference>
<organism evidence="5 6">
    <name type="scientific">Puniceicoccus vermicola</name>
    <dbReference type="NCBI Taxonomy" id="388746"/>
    <lineage>
        <taxon>Bacteria</taxon>
        <taxon>Pseudomonadati</taxon>
        <taxon>Verrucomicrobiota</taxon>
        <taxon>Opitutia</taxon>
        <taxon>Puniceicoccales</taxon>
        <taxon>Puniceicoccaceae</taxon>
        <taxon>Puniceicoccus</taxon>
    </lineage>
</organism>
<keyword evidence="2" id="KW-0238">DNA-binding</keyword>
<dbReference type="AlphaFoldDB" id="A0A7X1AYY1"/>
<dbReference type="InterPro" id="IPR000524">
    <property type="entry name" value="Tscrpt_reg_HTH_GntR"/>
</dbReference>
<dbReference type="Gene3D" id="3.40.50.2300">
    <property type="match status" value="2"/>
</dbReference>
<dbReference type="PANTHER" id="PTHR44846:SF1">
    <property type="entry name" value="MANNOSYL-D-GLYCERATE TRANSPORT_METABOLISM SYSTEM REPRESSOR MNGR-RELATED"/>
    <property type="match status" value="1"/>
</dbReference>
<sequence>MTQFSPNTMLKTIQRKPSLSGQVAEALRHHVKEELEPGAKLEAESKLAKRFGVSVMTVREAFATLASEGLIERIHGSGTFVRDPRESLPVALVMTWDLYSSRASYFHMRVFQKVQELLEAAGIPVVTFHEQVQPPQKGDRTPEKAREAVYNDRSLRGFVFISTNPPPALLTEEKRKERYVYGFGTQFNRHLQLDPEAMLRMALRYFKSNRRKKIAVIAWRELFKEGSGMTLAERIFAEEGFPFYPEWFHDQRTPASGDAGWQQFRSLWGAFPRKKPDGLLLMDDILYAQASQAILNESIDVPNDLLVVSQSNQGSGMFLPFPTTLLEFKPDILAEAVAGEVIAEHTGTNPYRQSLEESSRLELIDFKVSQS</sequence>
<dbReference type="GO" id="GO:0003700">
    <property type="term" value="F:DNA-binding transcription factor activity"/>
    <property type="evidence" value="ECO:0007669"/>
    <property type="project" value="InterPro"/>
</dbReference>
<feature type="domain" description="HTH gntR-type" evidence="4">
    <location>
        <begin position="17"/>
        <end position="84"/>
    </location>
</feature>
<dbReference type="Proteomes" id="UP000525652">
    <property type="component" value="Unassembled WGS sequence"/>
</dbReference>
<dbReference type="PROSITE" id="PS50949">
    <property type="entry name" value="HTH_GNTR"/>
    <property type="match status" value="1"/>
</dbReference>
<evidence type="ECO:0000313" key="6">
    <source>
        <dbReference type="Proteomes" id="UP000525652"/>
    </source>
</evidence>
<evidence type="ECO:0000313" key="5">
    <source>
        <dbReference type="EMBL" id="MBC2602543.1"/>
    </source>
</evidence>
<dbReference type="InterPro" id="IPR036390">
    <property type="entry name" value="WH_DNA-bd_sf"/>
</dbReference>
<evidence type="ECO:0000256" key="2">
    <source>
        <dbReference type="ARBA" id="ARBA00023125"/>
    </source>
</evidence>
<dbReference type="SUPFAM" id="SSF53822">
    <property type="entry name" value="Periplasmic binding protein-like I"/>
    <property type="match status" value="1"/>
</dbReference>
<dbReference type="PRINTS" id="PR00035">
    <property type="entry name" value="HTHGNTR"/>
</dbReference>
<dbReference type="SMART" id="SM00345">
    <property type="entry name" value="HTH_GNTR"/>
    <property type="match status" value="1"/>
</dbReference>
<dbReference type="InterPro" id="IPR050679">
    <property type="entry name" value="Bact_HTH_transcr_reg"/>
</dbReference>
<protein>
    <submittedName>
        <fullName evidence="5">GntR family transcriptional regulator</fullName>
    </submittedName>
</protein>
<dbReference type="PANTHER" id="PTHR44846">
    <property type="entry name" value="MANNOSYL-D-GLYCERATE TRANSPORT/METABOLISM SYSTEM REPRESSOR MNGR-RELATED"/>
    <property type="match status" value="1"/>
</dbReference>
<dbReference type="GO" id="GO:0045892">
    <property type="term" value="P:negative regulation of DNA-templated transcription"/>
    <property type="evidence" value="ECO:0007669"/>
    <property type="project" value="TreeGrafter"/>
</dbReference>
<dbReference type="SUPFAM" id="SSF46785">
    <property type="entry name" value="Winged helix' DNA-binding domain"/>
    <property type="match status" value="1"/>
</dbReference>
<accession>A0A7X1AYY1</accession>
<evidence type="ECO:0000256" key="1">
    <source>
        <dbReference type="ARBA" id="ARBA00023015"/>
    </source>
</evidence>
<dbReference type="RefSeq" id="WP_185693214.1">
    <property type="nucleotide sequence ID" value="NZ_JACHVA010000099.1"/>
</dbReference>
<dbReference type="GO" id="GO:0003677">
    <property type="term" value="F:DNA binding"/>
    <property type="evidence" value="ECO:0007669"/>
    <property type="project" value="UniProtKB-KW"/>
</dbReference>
<keyword evidence="6" id="KW-1185">Reference proteome</keyword>
<dbReference type="Gene3D" id="1.10.10.10">
    <property type="entry name" value="Winged helix-like DNA-binding domain superfamily/Winged helix DNA-binding domain"/>
    <property type="match status" value="1"/>
</dbReference>
<dbReference type="Pfam" id="PF00392">
    <property type="entry name" value="GntR"/>
    <property type="match status" value="1"/>
</dbReference>
<dbReference type="InterPro" id="IPR036388">
    <property type="entry name" value="WH-like_DNA-bd_sf"/>
</dbReference>